<dbReference type="InterPro" id="IPR051218">
    <property type="entry name" value="Sec_MonoDiacylglyc_Lipase"/>
</dbReference>
<dbReference type="PANTHER" id="PTHR45856:SF11">
    <property type="entry name" value="FUNGAL LIPASE-LIKE DOMAIN-CONTAINING PROTEIN"/>
    <property type="match status" value="1"/>
</dbReference>
<feature type="signal peptide" evidence="1">
    <location>
        <begin position="1"/>
        <end position="17"/>
    </location>
</feature>
<dbReference type="Proteomes" id="UP000037460">
    <property type="component" value="Unassembled WGS sequence"/>
</dbReference>
<dbReference type="OrthoDB" id="426718at2759"/>
<keyword evidence="1" id="KW-0732">Signal</keyword>
<dbReference type="Pfam" id="PF01764">
    <property type="entry name" value="Lipase_3"/>
    <property type="match status" value="1"/>
</dbReference>
<dbReference type="CDD" id="cd00519">
    <property type="entry name" value="Lipase_3"/>
    <property type="match status" value="1"/>
</dbReference>
<dbReference type="InterPro" id="IPR029058">
    <property type="entry name" value="AB_hydrolase_fold"/>
</dbReference>
<dbReference type="EMBL" id="JWZX01002936">
    <property type="protein sequence ID" value="KOO25738.1"/>
    <property type="molecule type" value="Genomic_DNA"/>
</dbReference>
<evidence type="ECO:0000313" key="3">
    <source>
        <dbReference type="EMBL" id="KOO25738.1"/>
    </source>
</evidence>
<proteinExistence type="predicted"/>
<dbReference type="InterPro" id="IPR002921">
    <property type="entry name" value="Fungal_lipase-type"/>
</dbReference>
<name>A0A0M0JHL5_9EUKA</name>
<feature type="domain" description="Fungal lipase-type" evidence="2">
    <location>
        <begin position="89"/>
        <end position="225"/>
    </location>
</feature>
<evidence type="ECO:0000313" key="4">
    <source>
        <dbReference type="Proteomes" id="UP000037460"/>
    </source>
</evidence>
<dbReference type="SMR" id="A0A0M0JHL5"/>
<keyword evidence="4" id="KW-1185">Reference proteome</keyword>
<dbReference type="SUPFAM" id="SSF53474">
    <property type="entry name" value="alpha/beta-Hydrolases"/>
    <property type="match status" value="1"/>
</dbReference>
<dbReference type="AlphaFoldDB" id="A0A0M0JHL5"/>
<protein>
    <submittedName>
        <fullName evidence="3">Lipase family protein</fullName>
    </submittedName>
</protein>
<sequence length="281" mass="30562">MLVLSSSLISLLVLNEAKPYRSDGSGSYSPSRALLFAHFSNAAYCSAANISYWDCAPCRAADKDFVVSKVVSGGGMQGFVGQAPGNDIVVSFRGSDNIRNWIDNIDITKTDAYPKCDGCRVHTGFYKAWNSVKDDVVKEVQRLHEANSSANIFVTGHSLGAAVAALCAVELGASSQSLGFPIAGVYTYGEPRVGNDQFAKFYMTGTQVSWRVTHWRDIVPHLPPEAFGFHHTATEVWYTEDQKNYTVCDGSGEDPTCADQLFEAVSIDDHLQYMGIAIAEC</sequence>
<evidence type="ECO:0000259" key="2">
    <source>
        <dbReference type="Pfam" id="PF01764"/>
    </source>
</evidence>
<dbReference type="Gene3D" id="3.40.50.1820">
    <property type="entry name" value="alpha/beta hydrolase"/>
    <property type="match status" value="1"/>
</dbReference>
<evidence type="ECO:0000256" key="1">
    <source>
        <dbReference type="SAM" id="SignalP"/>
    </source>
</evidence>
<dbReference type="GO" id="GO:0006629">
    <property type="term" value="P:lipid metabolic process"/>
    <property type="evidence" value="ECO:0007669"/>
    <property type="project" value="InterPro"/>
</dbReference>
<accession>A0A0M0JHL5</accession>
<organism evidence="3 4">
    <name type="scientific">Chrysochromulina tobinii</name>
    <dbReference type="NCBI Taxonomy" id="1460289"/>
    <lineage>
        <taxon>Eukaryota</taxon>
        <taxon>Haptista</taxon>
        <taxon>Haptophyta</taxon>
        <taxon>Prymnesiophyceae</taxon>
        <taxon>Prymnesiales</taxon>
        <taxon>Chrysochromulinaceae</taxon>
        <taxon>Chrysochromulina</taxon>
    </lineage>
</organism>
<gene>
    <name evidence="3" type="ORF">Ctob_006544</name>
</gene>
<reference evidence="4" key="1">
    <citation type="journal article" date="2015" name="PLoS Genet.">
        <title>Genome Sequence and Transcriptome Analyses of Chrysochromulina tobin: Metabolic Tools for Enhanced Algal Fitness in the Prominent Order Prymnesiales (Haptophyceae).</title>
        <authorList>
            <person name="Hovde B.T."/>
            <person name="Deodato C.R."/>
            <person name="Hunsperger H.M."/>
            <person name="Ryken S.A."/>
            <person name="Yost W."/>
            <person name="Jha R.K."/>
            <person name="Patterson J."/>
            <person name="Monnat R.J. Jr."/>
            <person name="Barlow S.B."/>
            <person name="Starkenburg S.R."/>
            <person name="Cattolico R.A."/>
        </authorList>
    </citation>
    <scope>NUCLEOTIDE SEQUENCE</scope>
    <source>
        <strain evidence="4">CCMP291</strain>
    </source>
</reference>
<dbReference type="PANTHER" id="PTHR45856">
    <property type="entry name" value="ALPHA/BETA-HYDROLASES SUPERFAMILY PROTEIN"/>
    <property type="match status" value="1"/>
</dbReference>
<feature type="chain" id="PRO_5005601903" evidence="1">
    <location>
        <begin position="18"/>
        <end position="281"/>
    </location>
</feature>
<comment type="caution">
    <text evidence="3">The sequence shown here is derived from an EMBL/GenBank/DDBJ whole genome shotgun (WGS) entry which is preliminary data.</text>
</comment>